<dbReference type="EMBL" id="MN740407">
    <property type="protein sequence ID" value="QHU05095.1"/>
    <property type="molecule type" value="Genomic_DNA"/>
</dbReference>
<evidence type="ECO:0008006" key="2">
    <source>
        <dbReference type="Google" id="ProtNLM"/>
    </source>
</evidence>
<dbReference type="AlphaFoldDB" id="A0A6C0JH35"/>
<reference evidence="1" key="1">
    <citation type="journal article" date="2020" name="Nature">
        <title>Giant virus diversity and host interactions through global metagenomics.</title>
        <authorList>
            <person name="Schulz F."/>
            <person name="Roux S."/>
            <person name="Paez-Espino D."/>
            <person name="Jungbluth S."/>
            <person name="Walsh D.A."/>
            <person name="Denef V.J."/>
            <person name="McMahon K.D."/>
            <person name="Konstantinidis K.T."/>
            <person name="Eloe-Fadrosh E.A."/>
            <person name="Kyrpides N.C."/>
            <person name="Woyke T."/>
        </authorList>
    </citation>
    <scope>NUCLEOTIDE SEQUENCE</scope>
    <source>
        <strain evidence="1">GVMAG-M-3300027708-5</strain>
    </source>
</reference>
<evidence type="ECO:0000313" key="1">
    <source>
        <dbReference type="EMBL" id="QHU05095.1"/>
    </source>
</evidence>
<protein>
    <recommendedName>
        <fullName evidence="2">DUF5672 domain-containing protein</fullName>
    </recommendedName>
</protein>
<accession>A0A6C0JH35</accession>
<dbReference type="Pfam" id="PF20102">
    <property type="entry name" value="DUF6492"/>
    <property type="match status" value="1"/>
</dbReference>
<name>A0A6C0JH35_9ZZZZ</name>
<sequence length="299" mass="35702">MDFVTIFFNDESEINLLRLQAMSMKFVNKTIIHNIYVIYNSPGLFDINEIIDYYPNELKPKVKLIYNEEIDHSFKNTKSSWYNQQILKILISKIAESDYYLIMDGKNHFIRGVNYSDYFDKSGKPFLFLGYPGNMINNYYNCLEYYESNCPFDYKNKENQIKLLTTTPFLLKKKDVLEMINYVEEKENLGFYDFFCKNPKKITEFYLYSTYLICKNKLEDYSIKQANFCSIMGNIDPAWNSYENIGIKALNNELIKIFALHRGALKNMDNDYKVKLMGFYPNFYDEFMCEFIKKRLLNL</sequence>
<proteinExistence type="predicted"/>
<organism evidence="1">
    <name type="scientific">viral metagenome</name>
    <dbReference type="NCBI Taxonomy" id="1070528"/>
    <lineage>
        <taxon>unclassified sequences</taxon>
        <taxon>metagenomes</taxon>
        <taxon>organismal metagenomes</taxon>
    </lineage>
</organism>
<dbReference type="InterPro" id="IPR045499">
    <property type="entry name" value="DUF6492"/>
</dbReference>